<evidence type="ECO:0000259" key="12">
    <source>
        <dbReference type="PROSITE" id="PS50835"/>
    </source>
</evidence>
<dbReference type="FunFam" id="2.60.40.10:FF:000774">
    <property type="entry name" value="Hepatitis A virus cellular receptor 1"/>
    <property type="match status" value="1"/>
</dbReference>
<evidence type="ECO:0000256" key="11">
    <source>
        <dbReference type="SAM" id="SignalP"/>
    </source>
</evidence>
<evidence type="ECO:0000256" key="5">
    <source>
        <dbReference type="ARBA" id="ARBA00023136"/>
    </source>
</evidence>
<keyword evidence="6" id="KW-1015">Disulfide bond</keyword>
<dbReference type="SMART" id="SM00409">
    <property type="entry name" value="IG"/>
    <property type="match status" value="1"/>
</dbReference>
<comment type="subcellular location">
    <subcellularLocation>
        <location evidence="1">Membrane</location>
        <topology evidence="1">Single-pass type I membrane protein</topology>
    </subcellularLocation>
</comment>
<evidence type="ECO:0000256" key="1">
    <source>
        <dbReference type="ARBA" id="ARBA00004479"/>
    </source>
</evidence>
<dbReference type="EMBL" id="JBCEZU010000045">
    <property type="protein sequence ID" value="KAK9537006.1"/>
    <property type="molecule type" value="Genomic_DNA"/>
</dbReference>
<dbReference type="InterPro" id="IPR013106">
    <property type="entry name" value="Ig_V-set"/>
</dbReference>
<dbReference type="AlphaFoldDB" id="A0AAW1FQN9"/>
<keyword evidence="2 10" id="KW-0812">Transmembrane</keyword>
<dbReference type="SUPFAM" id="SSF48726">
    <property type="entry name" value="Immunoglobulin"/>
    <property type="match status" value="1"/>
</dbReference>
<evidence type="ECO:0000256" key="9">
    <source>
        <dbReference type="ARBA" id="ARBA00038203"/>
    </source>
</evidence>
<evidence type="ECO:0000256" key="3">
    <source>
        <dbReference type="ARBA" id="ARBA00022729"/>
    </source>
</evidence>
<comment type="similarity">
    <text evidence="9">Belongs to the immunoglobulin superfamily. TIM family.</text>
</comment>
<reference evidence="13 14" key="1">
    <citation type="journal article" date="2024" name="Genome Biol. Evol.">
        <title>Chromosome-level genome assembly of the viviparous eelpout Zoarces viviparus.</title>
        <authorList>
            <person name="Fuhrmann N."/>
            <person name="Brasseur M.V."/>
            <person name="Bakowski C.E."/>
            <person name="Podsiadlowski L."/>
            <person name="Prost S."/>
            <person name="Krehenwinkel H."/>
            <person name="Mayer C."/>
        </authorList>
    </citation>
    <scope>NUCLEOTIDE SEQUENCE [LARGE SCALE GENOMIC DNA]</scope>
    <source>
        <strain evidence="13">NO-MEL_2022_Ind0_liver</strain>
    </source>
</reference>
<dbReference type="PROSITE" id="PS50835">
    <property type="entry name" value="IG_LIKE"/>
    <property type="match status" value="1"/>
</dbReference>
<feature type="domain" description="Ig-like" evidence="12">
    <location>
        <begin position="26"/>
        <end position="109"/>
    </location>
</feature>
<dbReference type="InterPro" id="IPR003599">
    <property type="entry name" value="Ig_sub"/>
</dbReference>
<sequence>MMKIVLLLALLTVSESDGSSVVGQTGEDVTLSCKYNIKYYGALYICWARGVIPASGCSDQLLSTDGHNVKEETRVSSRYQLLGRLEDGDVSMTILNVSETDAGLYGCRVHIPGWLNDDKHHFDLVVEKAPQTTTSTTLTRETTTDQTASTTGQLTSTERLLTSSSSSITAEVSSSVSVVLVLVLVGLVSLVTAAVLIIALRRRRLGKLSGLQVHGSVRFRSPESGLQLQSRESAVENIYQIDDGGDGGEYEYCP</sequence>
<evidence type="ECO:0000256" key="6">
    <source>
        <dbReference type="ARBA" id="ARBA00023157"/>
    </source>
</evidence>
<dbReference type="Gene3D" id="2.60.40.10">
    <property type="entry name" value="Immunoglobulins"/>
    <property type="match status" value="1"/>
</dbReference>
<dbReference type="GO" id="GO:0016020">
    <property type="term" value="C:membrane"/>
    <property type="evidence" value="ECO:0007669"/>
    <property type="project" value="UniProtKB-SubCell"/>
</dbReference>
<keyword evidence="3 11" id="KW-0732">Signal</keyword>
<dbReference type="PANTHER" id="PTHR46608">
    <property type="entry name" value="T-CELL IMMUNOGLOBULIN AND MUCIN DOMAIN-CONTAINING PROTEIN 4"/>
    <property type="match status" value="1"/>
</dbReference>
<comment type="caution">
    <text evidence="13">The sequence shown here is derived from an EMBL/GenBank/DDBJ whole genome shotgun (WGS) entry which is preliminary data.</text>
</comment>
<proteinExistence type="inferred from homology"/>
<feature type="signal peptide" evidence="11">
    <location>
        <begin position="1"/>
        <end position="16"/>
    </location>
</feature>
<evidence type="ECO:0000313" key="13">
    <source>
        <dbReference type="EMBL" id="KAK9537006.1"/>
    </source>
</evidence>
<keyword evidence="5 10" id="KW-0472">Membrane</keyword>
<dbReference type="InterPro" id="IPR036179">
    <property type="entry name" value="Ig-like_dom_sf"/>
</dbReference>
<evidence type="ECO:0000256" key="4">
    <source>
        <dbReference type="ARBA" id="ARBA00022989"/>
    </source>
</evidence>
<keyword evidence="7" id="KW-0325">Glycoprotein</keyword>
<evidence type="ECO:0000256" key="7">
    <source>
        <dbReference type="ARBA" id="ARBA00023180"/>
    </source>
</evidence>
<dbReference type="InterPro" id="IPR007110">
    <property type="entry name" value="Ig-like_dom"/>
</dbReference>
<dbReference type="GO" id="GO:0060097">
    <property type="term" value="P:cytoskeletal rearrangement involved in phagocytosis, engulfment"/>
    <property type="evidence" value="ECO:0007669"/>
    <property type="project" value="TreeGrafter"/>
</dbReference>
<organism evidence="13 14">
    <name type="scientific">Zoarces viviparus</name>
    <name type="common">Viviparous eelpout</name>
    <name type="synonym">Blennius viviparus</name>
    <dbReference type="NCBI Taxonomy" id="48416"/>
    <lineage>
        <taxon>Eukaryota</taxon>
        <taxon>Metazoa</taxon>
        <taxon>Chordata</taxon>
        <taxon>Craniata</taxon>
        <taxon>Vertebrata</taxon>
        <taxon>Euteleostomi</taxon>
        <taxon>Actinopterygii</taxon>
        <taxon>Neopterygii</taxon>
        <taxon>Teleostei</taxon>
        <taxon>Neoteleostei</taxon>
        <taxon>Acanthomorphata</taxon>
        <taxon>Eupercaria</taxon>
        <taxon>Perciformes</taxon>
        <taxon>Cottioidei</taxon>
        <taxon>Zoarcales</taxon>
        <taxon>Zoarcidae</taxon>
        <taxon>Zoarcinae</taxon>
        <taxon>Zoarces</taxon>
    </lineage>
</organism>
<evidence type="ECO:0000256" key="10">
    <source>
        <dbReference type="SAM" id="Phobius"/>
    </source>
</evidence>
<evidence type="ECO:0000256" key="8">
    <source>
        <dbReference type="ARBA" id="ARBA00023319"/>
    </source>
</evidence>
<feature type="transmembrane region" description="Helical" evidence="10">
    <location>
        <begin position="176"/>
        <end position="200"/>
    </location>
</feature>
<keyword evidence="14" id="KW-1185">Reference proteome</keyword>
<feature type="chain" id="PRO_5043721487" description="Ig-like domain-containing protein" evidence="11">
    <location>
        <begin position="17"/>
        <end position="254"/>
    </location>
</feature>
<dbReference type="GO" id="GO:0043277">
    <property type="term" value="P:apoptotic cell clearance"/>
    <property type="evidence" value="ECO:0007669"/>
    <property type="project" value="TreeGrafter"/>
</dbReference>
<dbReference type="GO" id="GO:0001786">
    <property type="term" value="F:phosphatidylserine binding"/>
    <property type="evidence" value="ECO:0007669"/>
    <property type="project" value="TreeGrafter"/>
</dbReference>
<name>A0AAW1FQN9_ZOAVI</name>
<evidence type="ECO:0000313" key="14">
    <source>
        <dbReference type="Proteomes" id="UP001488805"/>
    </source>
</evidence>
<evidence type="ECO:0000256" key="2">
    <source>
        <dbReference type="ARBA" id="ARBA00022692"/>
    </source>
</evidence>
<dbReference type="PANTHER" id="PTHR46608:SF3">
    <property type="entry name" value="T-CELL IMMUNOGLOBULIN AND MUCIN DOMAIN-CONTAINING PROTEIN 4"/>
    <property type="match status" value="1"/>
</dbReference>
<keyword evidence="8" id="KW-0393">Immunoglobulin domain</keyword>
<dbReference type="InterPro" id="IPR013783">
    <property type="entry name" value="Ig-like_fold"/>
</dbReference>
<protein>
    <recommendedName>
        <fullName evidence="12">Ig-like domain-containing protein</fullName>
    </recommendedName>
</protein>
<accession>A0AAW1FQN9</accession>
<dbReference type="Proteomes" id="UP001488805">
    <property type="component" value="Unassembled WGS sequence"/>
</dbReference>
<dbReference type="Pfam" id="PF07686">
    <property type="entry name" value="V-set"/>
    <property type="match status" value="1"/>
</dbReference>
<gene>
    <name evidence="13" type="ORF">VZT92_006744</name>
</gene>
<keyword evidence="4 10" id="KW-1133">Transmembrane helix</keyword>